<keyword evidence="1" id="KW-0443">Lipid metabolism</keyword>
<dbReference type="Proteomes" id="UP000003936">
    <property type="component" value="Chromosome"/>
</dbReference>
<dbReference type="HOGENOM" id="CLU_103734_0_1_6"/>
<evidence type="ECO:0000256" key="2">
    <source>
        <dbReference type="SAM" id="Phobius"/>
    </source>
</evidence>
<evidence type="ECO:0000256" key="1">
    <source>
        <dbReference type="PIRNR" id="PIRNR006162"/>
    </source>
</evidence>
<comment type="function">
    <text evidence="1">Lipid phosphatase which dephosphorylates phosphatidylglycerophosphate (PGP) to phosphatidylglycerol (PG).</text>
</comment>
<dbReference type="CDD" id="cd06971">
    <property type="entry name" value="PgpA"/>
    <property type="match status" value="1"/>
</dbReference>
<protein>
    <recommendedName>
        <fullName evidence="1">Phosphatidylglycerophosphatase A</fullName>
        <ecNumber evidence="1">3.1.3.27</ecNumber>
    </recommendedName>
    <alternativeName>
        <fullName evidence="1">Phosphatidylglycerolphosphate phosphatase A</fullName>
    </alternativeName>
</protein>
<dbReference type="GO" id="GO:0006655">
    <property type="term" value="P:phosphatidylglycerol biosynthetic process"/>
    <property type="evidence" value="ECO:0007669"/>
    <property type="project" value="UniProtKB-UniPathway"/>
</dbReference>
<keyword evidence="2" id="KW-1133">Transmembrane helix</keyword>
<dbReference type="STRING" id="1199245.A359_00240"/>
<keyword evidence="5" id="KW-1185">Reference proteome</keyword>
<evidence type="ECO:0000259" key="3">
    <source>
        <dbReference type="Pfam" id="PF04608"/>
    </source>
</evidence>
<comment type="pathway">
    <text evidence="1">Phospholipid metabolism; phosphatidylglycerol biosynthesis; phosphatidylglycerol from CDP-diacylglycerol: step 2/2.</text>
</comment>
<accession>J3VR68</accession>
<keyword evidence="1" id="KW-1208">Phospholipid metabolism</keyword>
<comment type="cofactor">
    <cofactor evidence="1">
        <name>Mg(2+)</name>
        <dbReference type="ChEBI" id="CHEBI:18420"/>
    </cofactor>
</comment>
<keyword evidence="1 2" id="KW-0812">Transmembrane</keyword>
<feature type="transmembrane region" description="Helical" evidence="2">
    <location>
        <begin position="91"/>
        <end position="113"/>
    </location>
</feature>
<dbReference type="GO" id="GO:0008962">
    <property type="term" value="F:phosphatidylglycerophosphatase activity"/>
    <property type="evidence" value="ECO:0007669"/>
    <property type="project" value="UniProtKB-EC"/>
</dbReference>
<name>J3VR68_9ENTR</name>
<dbReference type="PANTHER" id="PTHR36305:SF1">
    <property type="entry name" value="PHOSPHATIDYLGLYCEROPHOSPHATASE A"/>
    <property type="match status" value="1"/>
</dbReference>
<dbReference type="InterPro" id="IPR007686">
    <property type="entry name" value="YutG/PgpA"/>
</dbReference>
<dbReference type="GO" id="GO:0009395">
    <property type="term" value="P:phospholipid catabolic process"/>
    <property type="evidence" value="ECO:0007669"/>
    <property type="project" value="UniProtKB-KW"/>
</dbReference>
<dbReference type="RefSeq" id="WP_014887730.1">
    <property type="nucleotide sequence ID" value="NC_018419.1"/>
</dbReference>
<dbReference type="GO" id="GO:0046872">
    <property type="term" value="F:metal ion binding"/>
    <property type="evidence" value="ECO:0007669"/>
    <property type="project" value="UniProtKB-KW"/>
</dbReference>
<keyword evidence="1 2" id="KW-0472">Membrane</keyword>
<sequence length="173" mass="19980">MNVINVKKRINLYNPCHFLATGFGSGMFPWMPGTIGSLVAIPSWYLLVLLPWHLYFLAVLFSFFLGVYFCHQTAQDMRIHDHCCIVWDEFVGLWITLIALPVNDWRWVLSGFFLFRLLDTWKPWPICWFDRKVYGGIGIMLDDVIAGGIAAILLYSIGYLLNNRGAFFTSVIF</sequence>
<feature type="transmembrane region" description="Helical" evidence="2">
    <location>
        <begin position="133"/>
        <end position="155"/>
    </location>
</feature>
<dbReference type="OrthoDB" id="9804091at2"/>
<dbReference type="InterPro" id="IPR036681">
    <property type="entry name" value="PgpA-like_sf"/>
</dbReference>
<dbReference type="Pfam" id="PF04608">
    <property type="entry name" value="PgpA"/>
    <property type="match status" value="1"/>
</dbReference>
<keyword evidence="1" id="KW-0460">Magnesium</keyword>
<dbReference type="EC" id="3.1.3.27" evidence="1"/>
<dbReference type="InterPro" id="IPR026037">
    <property type="entry name" value="PgpA"/>
</dbReference>
<gene>
    <name evidence="4" type="ORF">A359_00240</name>
</gene>
<dbReference type="EMBL" id="CP003546">
    <property type="protein sequence ID" value="AFP84431.1"/>
    <property type="molecule type" value="Genomic_DNA"/>
</dbReference>
<dbReference type="GO" id="GO:0005886">
    <property type="term" value="C:plasma membrane"/>
    <property type="evidence" value="ECO:0007669"/>
    <property type="project" value="UniProtKB-SubCell"/>
</dbReference>
<evidence type="ECO:0000313" key="5">
    <source>
        <dbReference type="Proteomes" id="UP000003936"/>
    </source>
</evidence>
<keyword evidence="1" id="KW-1003">Cell membrane</keyword>
<dbReference type="NCBIfam" id="NF008288">
    <property type="entry name" value="PRK11068.1"/>
    <property type="match status" value="1"/>
</dbReference>
<keyword evidence="1" id="KW-0997">Cell inner membrane</keyword>
<organism evidence="4 5">
    <name type="scientific">secondary endosymbiont of Ctenarytaina eucalypti</name>
    <dbReference type="NCBI Taxonomy" id="1199245"/>
    <lineage>
        <taxon>Bacteria</taxon>
        <taxon>Pseudomonadati</taxon>
        <taxon>Pseudomonadota</taxon>
        <taxon>Gammaproteobacteria</taxon>
        <taxon>Enterobacterales</taxon>
        <taxon>Enterobacteriaceae</taxon>
        <taxon>aphid secondary symbionts</taxon>
    </lineage>
</organism>
<keyword evidence="1" id="KW-0442">Lipid degradation</keyword>
<dbReference type="UniPathway" id="UPA00084">
    <property type="reaction ID" value="UER00504"/>
</dbReference>
<evidence type="ECO:0000313" key="4">
    <source>
        <dbReference type="EMBL" id="AFP84431.1"/>
    </source>
</evidence>
<dbReference type="AlphaFoldDB" id="J3VR68"/>
<keyword evidence="1" id="KW-0378">Hydrolase</keyword>
<comment type="catalytic activity">
    <reaction evidence="1">
        <text>a 1,2-diacyl-sn-glycero-3-phospho-(1'-sn-glycero-3'-phosphate) + H2O = a 1,2-diacyl-sn-glycero-3-phospho-(1'-sn-glycerol) + phosphate</text>
        <dbReference type="Rhea" id="RHEA:33751"/>
        <dbReference type="ChEBI" id="CHEBI:15377"/>
        <dbReference type="ChEBI" id="CHEBI:43474"/>
        <dbReference type="ChEBI" id="CHEBI:60110"/>
        <dbReference type="ChEBI" id="CHEBI:64716"/>
        <dbReference type="EC" id="3.1.3.27"/>
    </reaction>
</comment>
<dbReference type="PIRSF" id="PIRSF006162">
    <property type="entry name" value="PgpA"/>
    <property type="match status" value="1"/>
</dbReference>
<comment type="subcellular location">
    <subcellularLocation>
        <location evidence="1">Cell inner membrane</location>
        <topology evidence="1">Multi-pass membrane protein</topology>
    </subcellularLocation>
</comment>
<feature type="transmembrane region" description="Helical" evidence="2">
    <location>
        <begin position="12"/>
        <end position="31"/>
    </location>
</feature>
<dbReference type="PANTHER" id="PTHR36305">
    <property type="entry name" value="PHOSPHATIDYLGLYCEROPHOSPHATASE A"/>
    <property type="match status" value="1"/>
</dbReference>
<reference evidence="4 5" key="1">
    <citation type="journal article" date="2012" name="Mol. Biol. Evol.">
        <title>Genome reduction and co-evolution between the primary and secondary bacterial symbionts of psyllids.</title>
        <authorList>
            <person name="Sloan D.B."/>
            <person name="Moran N.A."/>
        </authorList>
    </citation>
    <scope>NUCLEOTIDE SEQUENCE [LARGE SCALE GENOMIC DNA]</scope>
    <source>
        <strain evidence="4">Ceuc_S</strain>
    </source>
</reference>
<keyword evidence="1" id="KW-0479">Metal-binding</keyword>
<proteinExistence type="predicted"/>
<keyword evidence="1" id="KW-0595">Phospholipid degradation</keyword>
<dbReference type="PATRIC" id="fig|1199245.3.peg.29"/>
<dbReference type="KEGG" id="sect:A359_00240"/>
<feature type="domain" description="YutG/PgpA" evidence="3">
    <location>
        <begin position="18"/>
        <end position="155"/>
    </location>
</feature>
<dbReference type="SUPFAM" id="SSF101307">
    <property type="entry name" value="YutG-like"/>
    <property type="match status" value="1"/>
</dbReference>
<feature type="transmembrane region" description="Helical" evidence="2">
    <location>
        <begin position="43"/>
        <end position="70"/>
    </location>
</feature>